<keyword evidence="4 9" id="KW-1133">Transmembrane helix</keyword>
<gene>
    <name evidence="12" type="ORF">MATL_G00149050</name>
</gene>
<evidence type="ECO:0000256" key="8">
    <source>
        <dbReference type="SAM" id="MobiDB-lite"/>
    </source>
</evidence>
<dbReference type="InterPro" id="IPR013783">
    <property type="entry name" value="Ig-like_fold"/>
</dbReference>
<keyword evidence="7" id="KW-0325">Glycoprotein</keyword>
<dbReference type="Pfam" id="PF09067">
    <property type="entry name" value="EpoR_lig-bind"/>
    <property type="match status" value="1"/>
</dbReference>
<dbReference type="InterPro" id="IPR036116">
    <property type="entry name" value="FN3_sf"/>
</dbReference>
<evidence type="ECO:0000256" key="1">
    <source>
        <dbReference type="ARBA" id="ARBA00004479"/>
    </source>
</evidence>
<dbReference type="PANTHER" id="PTHR23037">
    <property type="entry name" value="CYTOKINE RECEPTOR"/>
    <property type="match status" value="1"/>
</dbReference>
<protein>
    <recommendedName>
        <fullName evidence="11">Fibronectin type-III domain-containing protein</fullName>
    </recommendedName>
</protein>
<dbReference type="EMBL" id="JAFDVH010000012">
    <property type="protein sequence ID" value="KAG7467039.1"/>
    <property type="molecule type" value="Genomic_DNA"/>
</dbReference>
<evidence type="ECO:0000256" key="10">
    <source>
        <dbReference type="SAM" id="SignalP"/>
    </source>
</evidence>
<name>A0A9D3T9T8_MEGAT</name>
<comment type="subcellular location">
    <subcellularLocation>
        <location evidence="1">Membrane</location>
        <topology evidence="1">Single-pass type I membrane protein</topology>
    </subcellularLocation>
</comment>
<feature type="compositionally biased region" description="Polar residues" evidence="8">
    <location>
        <begin position="358"/>
        <end position="375"/>
    </location>
</feature>
<dbReference type="GO" id="GO:0004896">
    <property type="term" value="F:cytokine receptor activity"/>
    <property type="evidence" value="ECO:0007669"/>
    <property type="project" value="TreeGrafter"/>
</dbReference>
<feature type="domain" description="Fibronectin type-III" evidence="11">
    <location>
        <begin position="146"/>
        <end position="249"/>
    </location>
</feature>
<evidence type="ECO:0000256" key="2">
    <source>
        <dbReference type="ARBA" id="ARBA00022692"/>
    </source>
</evidence>
<organism evidence="12 13">
    <name type="scientific">Megalops atlanticus</name>
    <name type="common">Tarpon</name>
    <name type="synonym">Clupea gigantea</name>
    <dbReference type="NCBI Taxonomy" id="7932"/>
    <lineage>
        <taxon>Eukaryota</taxon>
        <taxon>Metazoa</taxon>
        <taxon>Chordata</taxon>
        <taxon>Craniata</taxon>
        <taxon>Vertebrata</taxon>
        <taxon>Euteleostomi</taxon>
        <taxon>Actinopterygii</taxon>
        <taxon>Neopterygii</taxon>
        <taxon>Teleostei</taxon>
        <taxon>Elopiformes</taxon>
        <taxon>Megalopidae</taxon>
        <taxon>Megalops</taxon>
    </lineage>
</organism>
<dbReference type="Proteomes" id="UP001046870">
    <property type="component" value="Chromosome 12"/>
</dbReference>
<feature type="region of interest" description="Disordered" evidence="8">
    <location>
        <begin position="354"/>
        <end position="394"/>
    </location>
</feature>
<evidence type="ECO:0000259" key="11">
    <source>
        <dbReference type="PROSITE" id="PS50853"/>
    </source>
</evidence>
<dbReference type="InterPro" id="IPR003961">
    <property type="entry name" value="FN3_dom"/>
</dbReference>
<keyword evidence="6" id="KW-0675">Receptor</keyword>
<evidence type="ECO:0000256" key="4">
    <source>
        <dbReference type="ARBA" id="ARBA00022989"/>
    </source>
</evidence>
<evidence type="ECO:0000256" key="7">
    <source>
        <dbReference type="ARBA" id="ARBA00023180"/>
    </source>
</evidence>
<keyword evidence="2 9" id="KW-0812">Transmembrane</keyword>
<dbReference type="FunFam" id="2.60.40.10:FF:000287">
    <property type="entry name" value="Prolactin receptor"/>
    <property type="match status" value="1"/>
</dbReference>
<sequence>MLRVLLLLMTSIAALTWDTTKASDASYHQDKTHGQEKGGSLLLLRPYIHYCRSPNMETFTCWWRLPDNSSLNNENVTYTLTYSVGKGPKKECPDYVTGGPNSCYFDSQHTQVWEIYCMNVMAHSRHGNRTSEDHCLDVVDIVETDPPFNLTYWLTNSSVEESGRTAVVSWLYPIAADVHMGWVTLVYELQYRRMSEPHNWKVKGVLREPRLELLDLPVGSYVVRVRCKSHNNGLWSKWSEPLIINIPPNQTIDKMLAMILVSGIGVVAFLMIGFGVIPHGKRIKAFLLPRVPKPRIRGIDPTLLKNGKMDEINRLFNSFHGYSPPQYSVESWQQVSADEGQSLKGSPLAQAAEKNGLCSPSTQRPSCLEDQQAQEGPTPYCVAPAHNMEAPPSTPPVETPVWAWPTSNHGYTELLNFPNLGYTAVVNPAQALAPPAGQDFYTCVNGVTMSGAVHLVPCLSPHLRNAAYLQLGDPANPKKKDMAEKSSRLAVCKAKQAVPAASGAFVSPTGTTGATAGEVGDSYTTLDDPSLREWCANVAPAQGDLCTGLASVYGREGFLCSDQN</sequence>
<evidence type="ECO:0000313" key="13">
    <source>
        <dbReference type="Proteomes" id="UP001046870"/>
    </source>
</evidence>
<accession>A0A9D3T9T8</accession>
<comment type="caution">
    <text evidence="12">The sequence shown here is derived from an EMBL/GenBank/DDBJ whole genome shotgun (WGS) entry which is preliminary data.</text>
</comment>
<dbReference type="Gene3D" id="2.60.40.10">
    <property type="entry name" value="Immunoglobulins"/>
    <property type="match status" value="2"/>
</dbReference>
<proteinExistence type="predicted"/>
<dbReference type="SUPFAM" id="SSF49265">
    <property type="entry name" value="Fibronectin type III"/>
    <property type="match status" value="2"/>
</dbReference>
<evidence type="ECO:0000256" key="5">
    <source>
        <dbReference type="ARBA" id="ARBA00023136"/>
    </source>
</evidence>
<evidence type="ECO:0000256" key="6">
    <source>
        <dbReference type="ARBA" id="ARBA00023170"/>
    </source>
</evidence>
<evidence type="ECO:0000256" key="3">
    <source>
        <dbReference type="ARBA" id="ARBA00022729"/>
    </source>
</evidence>
<feature type="chain" id="PRO_5038833212" description="Fibronectin type-III domain-containing protein" evidence="10">
    <location>
        <begin position="23"/>
        <end position="564"/>
    </location>
</feature>
<reference evidence="12" key="1">
    <citation type="submission" date="2021-01" db="EMBL/GenBank/DDBJ databases">
        <authorList>
            <person name="Zahm M."/>
            <person name="Roques C."/>
            <person name="Cabau C."/>
            <person name="Klopp C."/>
            <person name="Donnadieu C."/>
            <person name="Jouanno E."/>
            <person name="Lampietro C."/>
            <person name="Louis A."/>
            <person name="Herpin A."/>
            <person name="Echchiki A."/>
            <person name="Berthelot C."/>
            <person name="Parey E."/>
            <person name="Roest-Crollius H."/>
            <person name="Braasch I."/>
            <person name="Postlethwait J."/>
            <person name="Bobe J."/>
            <person name="Montfort J."/>
            <person name="Bouchez O."/>
            <person name="Begum T."/>
            <person name="Mejri S."/>
            <person name="Adams A."/>
            <person name="Chen W.-J."/>
            <person name="Guiguen Y."/>
        </authorList>
    </citation>
    <scope>NUCLEOTIDE SEQUENCE</scope>
    <source>
        <strain evidence="12">YG-15Mar2019-1</strain>
        <tissue evidence="12">Brain</tissue>
    </source>
</reference>
<dbReference type="PANTHER" id="PTHR23037:SF46">
    <property type="entry name" value="INTERLEUKIN 5 RECEPTOR SUBUNIT ALPHA"/>
    <property type="match status" value="1"/>
</dbReference>
<feature type="signal peptide" evidence="10">
    <location>
        <begin position="1"/>
        <end position="22"/>
    </location>
</feature>
<keyword evidence="13" id="KW-1185">Reference proteome</keyword>
<feature type="transmembrane region" description="Helical" evidence="9">
    <location>
        <begin position="255"/>
        <end position="277"/>
    </location>
</feature>
<dbReference type="OrthoDB" id="8545036at2759"/>
<dbReference type="AlphaFoldDB" id="A0A9D3T9T8"/>
<dbReference type="InterPro" id="IPR015152">
    <property type="entry name" value="Growth/epo_recpt_lig-bind"/>
</dbReference>
<dbReference type="PROSITE" id="PS50853">
    <property type="entry name" value="FN3"/>
    <property type="match status" value="1"/>
</dbReference>
<evidence type="ECO:0000313" key="12">
    <source>
        <dbReference type="EMBL" id="KAG7467039.1"/>
    </source>
</evidence>
<dbReference type="GO" id="GO:0009897">
    <property type="term" value="C:external side of plasma membrane"/>
    <property type="evidence" value="ECO:0007669"/>
    <property type="project" value="TreeGrafter"/>
</dbReference>
<keyword evidence="3 10" id="KW-0732">Signal</keyword>
<evidence type="ECO:0000256" key="9">
    <source>
        <dbReference type="SAM" id="Phobius"/>
    </source>
</evidence>
<keyword evidence="5 9" id="KW-0472">Membrane</keyword>